<dbReference type="EMBL" id="JBHLWN010000067">
    <property type="protein sequence ID" value="MFC0213934.1"/>
    <property type="molecule type" value="Genomic_DNA"/>
</dbReference>
<evidence type="ECO:0000313" key="3">
    <source>
        <dbReference type="Proteomes" id="UP001589776"/>
    </source>
</evidence>
<reference evidence="2 3" key="1">
    <citation type="submission" date="2024-09" db="EMBL/GenBank/DDBJ databases">
        <authorList>
            <person name="Sun Q."/>
            <person name="Mori K."/>
        </authorList>
    </citation>
    <scope>NUCLEOTIDE SEQUENCE [LARGE SCALE GENOMIC DNA]</scope>
    <source>
        <strain evidence="2 3">CCM 7759</strain>
    </source>
</reference>
<dbReference type="InterPro" id="IPR009288">
    <property type="entry name" value="AIG2-like_dom"/>
</dbReference>
<dbReference type="CDD" id="cd06661">
    <property type="entry name" value="GGCT_like"/>
    <property type="match status" value="1"/>
</dbReference>
<dbReference type="InterPro" id="IPR036568">
    <property type="entry name" value="GGCT-like_sf"/>
</dbReference>
<gene>
    <name evidence="2" type="ORF">ACFFK0_15995</name>
</gene>
<name>A0ABV6DMR2_9BACL</name>
<dbReference type="Pfam" id="PF06094">
    <property type="entry name" value="GGACT"/>
    <property type="match status" value="1"/>
</dbReference>
<sequence>MCYVFVYGTLLPGERNHHIAAPYVTAEPKAGAVRGWLYDYGPYPGLVLDKAAPPVEGVWLKVTEEGLAAMDALEEYFGPSHPGNDYERVEAEDAASDMRGWVYVWADSRGCPLISCGSWRKR</sequence>
<accession>A0ABV6DMR2</accession>
<proteinExistence type="predicted"/>
<comment type="caution">
    <text evidence="2">The sequence shown here is derived from an EMBL/GenBank/DDBJ whole genome shotgun (WGS) entry which is preliminary data.</text>
</comment>
<dbReference type="SUPFAM" id="SSF110857">
    <property type="entry name" value="Gamma-glutamyl cyclotransferase-like"/>
    <property type="match status" value="1"/>
</dbReference>
<evidence type="ECO:0000259" key="1">
    <source>
        <dbReference type="Pfam" id="PF06094"/>
    </source>
</evidence>
<feature type="domain" description="Gamma-glutamylcyclotransferase AIG2-like" evidence="1">
    <location>
        <begin position="4"/>
        <end position="121"/>
    </location>
</feature>
<dbReference type="Gene3D" id="3.10.490.10">
    <property type="entry name" value="Gamma-glutamyl cyclotransferase-like"/>
    <property type="match status" value="1"/>
</dbReference>
<dbReference type="RefSeq" id="WP_377471264.1">
    <property type="nucleotide sequence ID" value="NZ_JBHLWN010000067.1"/>
</dbReference>
<dbReference type="InterPro" id="IPR013024">
    <property type="entry name" value="GGCT-like"/>
</dbReference>
<protein>
    <submittedName>
        <fullName evidence="2">Gamma-glutamylcyclotransferase</fullName>
    </submittedName>
</protein>
<keyword evidence="3" id="KW-1185">Reference proteome</keyword>
<dbReference type="Proteomes" id="UP001589776">
    <property type="component" value="Unassembled WGS sequence"/>
</dbReference>
<organism evidence="2 3">
    <name type="scientific">Paenibacillus chartarius</name>
    <dbReference type="NCBI Taxonomy" id="747481"/>
    <lineage>
        <taxon>Bacteria</taxon>
        <taxon>Bacillati</taxon>
        <taxon>Bacillota</taxon>
        <taxon>Bacilli</taxon>
        <taxon>Bacillales</taxon>
        <taxon>Paenibacillaceae</taxon>
        <taxon>Paenibacillus</taxon>
    </lineage>
</organism>
<evidence type="ECO:0000313" key="2">
    <source>
        <dbReference type="EMBL" id="MFC0213934.1"/>
    </source>
</evidence>